<dbReference type="Proteomes" id="UP000712673">
    <property type="component" value="Unassembled WGS sequence"/>
</dbReference>
<organism evidence="2 3">
    <name type="scientific">Tectimicrobiota bacterium</name>
    <dbReference type="NCBI Taxonomy" id="2528274"/>
    <lineage>
        <taxon>Bacteria</taxon>
        <taxon>Pseudomonadati</taxon>
        <taxon>Nitrospinota/Tectimicrobiota group</taxon>
        <taxon>Candidatus Tectimicrobiota</taxon>
    </lineage>
</organism>
<feature type="compositionally biased region" description="Basic and acidic residues" evidence="1">
    <location>
        <begin position="54"/>
        <end position="70"/>
    </location>
</feature>
<comment type="caution">
    <text evidence="2">The sequence shown here is derived from an EMBL/GenBank/DDBJ whole genome shotgun (WGS) entry which is preliminary data.</text>
</comment>
<sequence length="77" mass="8925">MAVRHASVLHTPVDPVRRPIRGADKALEACEWQEQTHQAHATRADLNTDEVEREDPAMQEREPWHAVEKRHNGRTRV</sequence>
<reference evidence="2" key="1">
    <citation type="submission" date="2019-03" db="EMBL/GenBank/DDBJ databases">
        <title>Lake Tanganyika Metagenome-Assembled Genomes (MAGs).</title>
        <authorList>
            <person name="Tran P."/>
        </authorList>
    </citation>
    <scope>NUCLEOTIDE SEQUENCE</scope>
    <source>
        <strain evidence="2">K_DeepCast_65m_m2_066</strain>
    </source>
</reference>
<evidence type="ECO:0000256" key="1">
    <source>
        <dbReference type="SAM" id="MobiDB-lite"/>
    </source>
</evidence>
<evidence type="ECO:0000313" key="2">
    <source>
        <dbReference type="EMBL" id="MBM3224916.1"/>
    </source>
</evidence>
<evidence type="ECO:0000313" key="3">
    <source>
        <dbReference type="Proteomes" id="UP000712673"/>
    </source>
</evidence>
<name>A0A937W158_UNCTE</name>
<accession>A0A937W158</accession>
<feature type="region of interest" description="Disordered" evidence="1">
    <location>
        <begin position="34"/>
        <end position="77"/>
    </location>
</feature>
<gene>
    <name evidence="2" type="ORF">FJZ47_14085</name>
</gene>
<dbReference type="AlphaFoldDB" id="A0A937W158"/>
<proteinExistence type="predicted"/>
<dbReference type="EMBL" id="VGLS01000436">
    <property type="protein sequence ID" value="MBM3224916.1"/>
    <property type="molecule type" value="Genomic_DNA"/>
</dbReference>
<protein>
    <submittedName>
        <fullName evidence="2">Uncharacterized protein</fullName>
    </submittedName>
</protein>